<accession>A0AAE1ARX1</accession>
<gene>
    <name evidence="2" type="ORF">RRG08_029350</name>
</gene>
<evidence type="ECO:0000256" key="1">
    <source>
        <dbReference type="SAM" id="MobiDB-lite"/>
    </source>
</evidence>
<dbReference type="Proteomes" id="UP001283361">
    <property type="component" value="Unassembled WGS sequence"/>
</dbReference>
<feature type="region of interest" description="Disordered" evidence="1">
    <location>
        <begin position="53"/>
        <end position="72"/>
    </location>
</feature>
<proteinExistence type="predicted"/>
<sequence length="72" mass="7872">MNQSCCSCDSSSVMCHGHQTFRAISGDTEINSRGEWTRLFLLMVVSIQRLDSRPQNPGAGGVRSLDTQMLPG</sequence>
<reference evidence="2" key="1">
    <citation type="journal article" date="2023" name="G3 (Bethesda)">
        <title>A reference genome for the long-term kleptoplast-retaining sea slug Elysia crispata morphotype clarki.</title>
        <authorList>
            <person name="Eastman K.E."/>
            <person name="Pendleton A.L."/>
            <person name="Shaikh M.A."/>
            <person name="Suttiyut T."/>
            <person name="Ogas R."/>
            <person name="Tomko P."/>
            <person name="Gavelis G."/>
            <person name="Widhalm J.R."/>
            <person name="Wisecaver J.H."/>
        </authorList>
    </citation>
    <scope>NUCLEOTIDE SEQUENCE</scope>
    <source>
        <strain evidence="2">ECLA1</strain>
    </source>
</reference>
<organism evidence="2 3">
    <name type="scientific">Elysia crispata</name>
    <name type="common">lettuce slug</name>
    <dbReference type="NCBI Taxonomy" id="231223"/>
    <lineage>
        <taxon>Eukaryota</taxon>
        <taxon>Metazoa</taxon>
        <taxon>Spiralia</taxon>
        <taxon>Lophotrochozoa</taxon>
        <taxon>Mollusca</taxon>
        <taxon>Gastropoda</taxon>
        <taxon>Heterobranchia</taxon>
        <taxon>Euthyneura</taxon>
        <taxon>Panpulmonata</taxon>
        <taxon>Sacoglossa</taxon>
        <taxon>Placobranchoidea</taxon>
        <taxon>Plakobranchidae</taxon>
        <taxon>Elysia</taxon>
    </lineage>
</organism>
<dbReference type="AlphaFoldDB" id="A0AAE1ARX1"/>
<evidence type="ECO:0000313" key="3">
    <source>
        <dbReference type="Proteomes" id="UP001283361"/>
    </source>
</evidence>
<name>A0AAE1ARX1_9GAST</name>
<comment type="caution">
    <text evidence="2">The sequence shown here is derived from an EMBL/GenBank/DDBJ whole genome shotgun (WGS) entry which is preliminary data.</text>
</comment>
<evidence type="ECO:0000313" key="2">
    <source>
        <dbReference type="EMBL" id="KAK3792803.1"/>
    </source>
</evidence>
<dbReference type="EMBL" id="JAWDGP010001331">
    <property type="protein sequence ID" value="KAK3792803.1"/>
    <property type="molecule type" value="Genomic_DNA"/>
</dbReference>
<protein>
    <submittedName>
        <fullName evidence="2">Uncharacterized protein</fullName>
    </submittedName>
</protein>
<keyword evidence="3" id="KW-1185">Reference proteome</keyword>